<gene>
    <name evidence="2" type="ORF">EAY46_21990</name>
</gene>
<sequence>NSVESTGGFVPFTIDLNNSREGDANVEFWITAVGPNGLIIPVNAREKWVIASGDTYSKVRGINFDKSYPAGEYTINAQVVDTVSSERIEQSMIVVKK</sequence>
<accession>A0ABR9ZB56</accession>
<feature type="non-terminal residue" evidence="2">
    <location>
        <position position="1"/>
    </location>
</feature>
<feature type="domain" description="RbmA-like FnIII" evidence="1">
    <location>
        <begin position="1"/>
        <end position="97"/>
    </location>
</feature>
<dbReference type="InterPro" id="IPR054171">
    <property type="entry name" value="RbmA-like_FnIII"/>
</dbReference>
<dbReference type="EMBL" id="RDPI01000266">
    <property type="protein sequence ID" value="MBF4375671.1"/>
    <property type="molecule type" value="Genomic_DNA"/>
</dbReference>
<reference evidence="2 3" key="1">
    <citation type="journal article" date="2021" name="PeerJ">
        <title>Analysis of 44 Vibrio anguillarum genomes reveals high genetic diversity.</title>
        <authorList>
            <person name="Hansen M.J."/>
            <person name="Dalsgaard I."/>
        </authorList>
    </citation>
    <scope>NUCLEOTIDE SEQUENCE [LARGE SCALE GENOMIC DNA]</scope>
    <source>
        <strain evidence="2 3">040915-1/1B</strain>
    </source>
</reference>
<evidence type="ECO:0000313" key="2">
    <source>
        <dbReference type="EMBL" id="MBF4375671.1"/>
    </source>
</evidence>
<evidence type="ECO:0000313" key="3">
    <source>
        <dbReference type="Proteomes" id="UP000726136"/>
    </source>
</evidence>
<comment type="caution">
    <text evidence="2">The sequence shown here is derived from an EMBL/GenBank/DDBJ whole genome shotgun (WGS) entry which is preliminary data.</text>
</comment>
<proteinExistence type="predicted"/>
<dbReference type="RefSeq" id="WP_419640140.1">
    <property type="nucleotide sequence ID" value="NZ_RDPI01000266.1"/>
</dbReference>
<evidence type="ECO:0000259" key="1">
    <source>
        <dbReference type="Pfam" id="PF22021"/>
    </source>
</evidence>
<organism evidence="2 3">
    <name type="scientific">Vibrio anguillarum</name>
    <name type="common">Listonella anguillarum</name>
    <dbReference type="NCBI Taxonomy" id="55601"/>
    <lineage>
        <taxon>Bacteria</taxon>
        <taxon>Pseudomonadati</taxon>
        <taxon>Pseudomonadota</taxon>
        <taxon>Gammaproteobacteria</taxon>
        <taxon>Vibrionales</taxon>
        <taxon>Vibrionaceae</taxon>
        <taxon>Vibrio</taxon>
    </lineage>
</organism>
<protein>
    <recommendedName>
        <fullName evidence="1">RbmA-like FnIII domain-containing protein</fullName>
    </recommendedName>
</protein>
<dbReference type="Proteomes" id="UP000726136">
    <property type="component" value="Unassembled WGS sequence"/>
</dbReference>
<keyword evidence="3" id="KW-1185">Reference proteome</keyword>
<dbReference type="Gene3D" id="2.60.40.3880">
    <property type="match status" value="1"/>
</dbReference>
<name>A0ABR9ZB56_VIBAN</name>
<dbReference type="Pfam" id="PF22021">
    <property type="entry name" value="RbmA-like_FnIII"/>
    <property type="match status" value="1"/>
</dbReference>